<dbReference type="Proteomes" id="UP001055439">
    <property type="component" value="Chromosome 3"/>
</dbReference>
<comment type="pathway">
    <text evidence="2 5">Protein modification; protein ubiquitination.</text>
</comment>
<dbReference type="GO" id="GO:0061630">
    <property type="term" value="F:ubiquitin protein ligase activity"/>
    <property type="evidence" value="ECO:0007669"/>
    <property type="project" value="UniProtKB-UniRule"/>
</dbReference>
<dbReference type="AlphaFoldDB" id="A0A9E7F976"/>
<evidence type="ECO:0000256" key="5">
    <source>
        <dbReference type="RuleBase" id="RU369093"/>
    </source>
</evidence>
<evidence type="ECO:0000256" key="4">
    <source>
        <dbReference type="ARBA" id="ARBA00022786"/>
    </source>
</evidence>
<keyword evidence="4 5" id="KW-0833">Ubl conjugation pathway</keyword>
<dbReference type="InterPro" id="IPR058678">
    <property type="entry name" value="ARM_PUB"/>
</dbReference>
<accession>A0A9E7F976</accession>
<dbReference type="InterPro" id="IPR003613">
    <property type="entry name" value="Ubox_domain"/>
</dbReference>
<dbReference type="InterPro" id="IPR016024">
    <property type="entry name" value="ARM-type_fold"/>
</dbReference>
<dbReference type="SMART" id="SM00504">
    <property type="entry name" value="Ubox"/>
    <property type="match status" value="1"/>
</dbReference>
<dbReference type="PANTHER" id="PTHR22849:SF161">
    <property type="entry name" value="U-BOX DOMAIN-CONTAINING PROTEIN"/>
    <property type="match status" value="1"/>
</dbReference>
<dbReference type="FunFam" id="3.30.40.10:FF:000442">
    <property type="entry name" value="RING-type E3 ubiquitin transferase"/>
    <property type="match status" value="1"/>
</dbReference>
<sequence>MKSFDSVKPFQTSSHRSLFEGFIPSPPRSTLIRLAHSLPFPSLNLLLASAAKLSLVMASPRRSRESNLKTNLALDVAIPTHFRCPISLDLMRDPVTASTGISYDRQSIETWQELGNTSCPVTGQQLQHQDLIPNHSIRKMIQDWCVAHRPYGIERIPTPTAPVNRAEVMGVLSEIATASRRGDVAACTRSVAKVTNWAKESERNRRRLASDGTSRVLAATFVAFARASSDVAVVRILEEVLAAMAMLLPLDGEAAACIGSSPESLNRLVSVLRCGDVAARLHAALTVKELLASGGARADAIAATKGMGEALVKLVKRPISSRAMKASLVSIFYMVNSDEKTATRIVDLGLVPVLVEILVDHEKSLCEKALAVLDGLLSCQRGRENACGHALTVPVLAKKMFRVSDMATEFVVSALWKLCKDHKGGGGGGGDRGGGRERCLLEALQVGTFHKLLLLLQVGCGEATKERATDLLKLLNGYRGRHQCIDTMDFMGLERPFE</sequence>
<dbReference type="SUPFAM" id="SSF57850">
    <property type="entry name" value="RING/U-box"/>
    <property type="match status" value="1"/>
</dbReference>
<comment type="catalytic activity">
    <reaction evidence="1 5">
        <text>S-ubiquitinyl-[E2 ubiquitin-conjugating enzyme]-L-cysteine + [acceptor protein]-L-lysine = [E2 ubiquitin-conjugating enzyme]-L-cysteine + N(6)-ubiquitinyl-[acceptor protein]-L-lysine.</text>
        <dbReference type="EC" id="2.3.2.27"/>
    </reaction>
</comment>
<dbReference type="PROSITE" id="PS51698">
    <property type="entry name" value="U_BOX"/>
    <property type="match status" value="1"/>
</dbReference>
<evidence type="ECO:0000259" key="6">
    <source>
        <dbReference type="PROSITE" id="PS51698"/>
    </source>
</evidence>
<evidence type="ECO:0000256" key="1">
    <source>
        <dbReference type="ARBA" id="ARBA00000900"/>
    </source>
</evidence>
<dbReference type="PANTHER" id="PTHR22849">
    <property type="entry name" value="WDSAM1 PROTEIN"/>
    <property type="match status" value="1"/>
</dbReference>
<comment type="function">
    <text evidence="5">Functions as an E3 ubiquitin ligase.</text>
</comment>
<dbReference type="InterPro" id="IPR045185">
    <property type="entry name" value="PUB22/23/24-like"/>
</dbReference>
<proteinExistence type="predicted"/>
<dbReference type="InterPro" id="IPR011989">
    <property type="entry name" value="ARM-like"/>
</dbReference>
<dbReference type="EC" id="2.3.2.27" evidence="5"/>
<keyword evidence="3 5" id="KW-0808">Transferase</keyword>
<dbReference type="SUPFAM" id="SSF48371">
    <property type="entry name" value="ARM repeat"/>
    <property type="match status" value="1"/>
</dbReference>
<evidence type="ECO:0000256" key="3">
    <source>
        <dbReference type="ARBA" id="ARBA00022679"/>
    </source>
</evidence>
<dbReference type="Pfam" id="PF04564">
    <property type="entry name" value="U-box"/>
    <property type="match status" value="1"/>
</dbReference>
<organism evidence="7 8">
    <name type="scientific">Musa troglodytarum</name>
    <name type="common">fe'i banana</name>
    <dbReference type="NCBI Taxonomy" id="320322"/>
    <lineage>
        <taxon>Eukaryota</taxon>
        <taxon>Viridiplantae</taxon>
        <taxon>Streptophyta</taxon>
        <taxon>Embryophyta</taxon>
        <taxon>Tracheophyta</taxon>
        <taxon>Spermatophyta</taxon>
        <taxon>Magnoliopsida</taxon>
        <taxon>Liliopsida</taxon>
        <taxon>Zingiberales</taxon>
        <taxon>Musaceae</taxon>
        <taxon>Musa</taxon>
    </lineage>
</organism>
<dbReference type="GO" id="GO:0016567">
    <property type="term" value="P:protein ubiquitination"/>
    <property type="evidence" value="ECO:0007669"/>
    <property type="project" value="UniProtKB-UniRule"/>
</dbReference>
<evidence type="ECO:0000256" key="2">
    <source>
        <dbReference type="ARBA" id="ARBA00004906"/>
    </source>
</evidence>
<dbReference type="InterPro" id="IPR045210">
    <property type="entry name" value="RING-Ubox_PUB"/>
</dbReference>
<gene>
    <name evidence="7" type="ORF">MUK42_00402</name>
</gene>
<evidence type="ECO:0000313" key="8">
    <source>
        <dbReference type="Proteomes" id="UP001055439"/>
    </source>
</evidence>
<protein>
    <recommendedName>
        <fullName evidence="5 6">U-box domain-containing protein</fullName>
        <ecNumber evidence="5">2.3.2.27</ecNumber>
    </recommendedName>
    <alternativeName>
        <fullName evidence="5">RING-type E3 ubiquitin transferase PUB</fullName>
    </alternativeName>
</protein>
<dbReference type="Gene3D" id="3.30.40.10">
    <property type="entry name" value="Zinc/RING finger domain, C3HC4 (zinc finger)"/>
    <property type="match status" value="1"/>
</dbReference>
<keyword evidence="8" id="KW-1185">Reference proteome</keyword>
<reference evidence="7" key="1">
    <citation type="submission" date="2022-05" db="EMBL/GenBank/DDBJ databases">
        <title>The Musa troglodytarum L. genome provides insights into the mechanism of non-climacteric behaviour and enrichment of carotenoids.</title>
        <authorList>
            <person name="Wang J."/>
        </authorList>
    </citation>
    <scope>NUCLEOTIDE SEQUENCE</scope>
    <source>
        <tissue evidence="7">Leaf</tissue>
    </source>
</reference>
<feature type="domain" description="U-box" evidence="6">
    <location>
        <begin position="77"/>
        <end position="151"/>
    </location>
</feature>
<dbReference type="Gene3D" id="1.25.10.10">
    <property type="entry name" value="Leucine-rich Repeat Variant"/>
    <property type="match status" value="1"/>
</dbReference>
<name>A0A9E7F976_9LILI</name>
<dbReference type="CDD" id="cd16664">
    <property type="entry name" value="RING-Ubox_PUB"/>
    <property type="match status" value="1"/>
</dbReference>
<dbReference type="EMBL" id="CP097505">
    <property type="protein sequence ID" value="URD91749.1"/>
    <property type="molecule type" value="Genomic_DNA"/>
</dbReference>
<dbReference type="OrthoDB" id="430227at2759"/>
<evidence type="ECO:0000313" key="7">
    <source>
        <dbReference type="EMBL" id="URD91749.1"/>
    </source>
</evidence>
<dbReference type="Pfam" id="PF25598">
    <property type="entry name" value="ARM_PUB"/>
    <property type="match status" value="1"/>
</dbReference>
<dbReference type="InterPro" id="IPR013083">
    <property type="entry name" value="Znf_RING/FYVE/PHD"/>
</dbReference>